<gene>
    <name evidence="1" type="ORF">JGB26_35600</name>
</gene>
<keyword evidence="2" id="KW-1185">Reference proteome</keyword>
<dbReference type="EMBL" id="JAEKOZ010000036">
    <property type="protein sequence ID" value="MBJ3812350.1"/>
    <property type="molecule type" value="Genomic_DNA"/>
</dbReference>
<dbReference type="RefSeq" id="WP_190120327.1">
    <property type="nucleotide sequence ID" value="NZ_BMVR01000023.1"/>
</dbReference>
<name>A0ABS0XGJ9_9ACTN</name>
<sequence>MITELTEPLNGLDWNDTDTVNATSSKLLDALATDRALLHHLVEQVPGNERLCELSEHYDILDKLVLHDDPSGWRLRLHIFLPGYFDRPHNHRWSYSSRILRGSYQHTLYGLDNNLDESIDVSALQPYMVRTEKAGDSYTLHHGMIHAAVAEPHTVTLIVRGPAMKQRFLVADRTTGESWWQHGAATESKQEVGVKRMTTEQIEQTRRTLAELTVI</sequence>
<proteinExistence type="predicted"/>
<reference evidence="1 2" key="1">
    <citation type="submission" date="2020-12" db="EMBL/GenBank/DDBJ databases">
        <title>Streptomyces typhae sp. nov., a novel endophytic actinomycete isolated from the root of cattail pollen (Typha angustifolia L.).</title>
        <authorList>
            <person name="Peng C."/>
            <person name="Liu C."/>
        </authorList>
    </citation>
    <scope>NUCLEOTIDE SEQUENCE [LARGE SCALE GENOMIC DNA]</scope>
    <source>
        <strain evidence="1 2">JCM 4753</strain>
    </source>
</reference>
<evidence type="ECO:0000313" key="2">
    <source>
        <dbReference type="Proteomes" id="UP000634780"/>
    </source>
</evidence>
<dbReference type="InterPro" id="IPR011051">
    <property type="entry name" value="RmlC_Cupin_sf"/>
</dbReference>
<dbReference type="SUPFAM" id="SSF51182">
    <property type="entry name" value="RmlC-like cupins"/>
    <property type="match status" value="1"/>
</dbReference>
<protein>
    <recommendedName>
        <fullName evidence="3">Cysteine dioxygenase</fullName>
    </recommendedName>
</protein>
<dbReference type="Proteomes" id="UP000634780">
    <property type="component" value="Unassembled WGS sequence"/>
</dbReference>
<organism evidence="1 2">
    <name type="scientific">Streptomyces flavofungini</name>
    <dbReference type="NCBI Taxonomy" id="68200"/>
    <lineage>
        <taxon>Bacteria</taxon>
        <taxon>Bacillati</taxon>
        <taxon>Actinomycetota</taxon>
        <taxon>Actinomycetes</taxon>
        <taxon>Kitasatosporales</taxon>
        <taxon>Streptomycetaceae</taxon>
        <taxon>Streptomyces</taxon>
    </lineage>
</organism>
<evidence type="ECO:0008006" key="3">
    <source>
        <dbReference type="Google" id="ProtNLM"/>
    </source>
</evidence>
<accession>A0ABS0XGJ9</accession>
<evidence type="ECO:0000313" key="1">
    <source>
        <dbReference type="EMBL" id="MBJ3812350.1"/>
    </source>
</evidence>
<comment type="caution">
    <text evidence="1">The sequence shown here is derived from an EMBL/GenBank/DDBJ whole genome shotgun (WGS) entry which is preliminary data.</text>
</comment>